<dbReference type="InterPro" id="IPR011075">
    <property type="entry name" value="TetR_C"/>
</dbReference>
<evidence type="ECO:0000313" key="6">
    <source>
        <dbReference type="EMBL" id="GLW66628.1"/>
    </source>
</evidence>
<dbReference type="PROSITE" id="PS50977">
    <property type="entry name" value="HTH_TETR_2"/>
    <property type="match status" value="1"/>
</dbReference>
<dbReference type="Gene3D" id="1.10.10.60">
    <property type="entry name" value="Homeodomain-like"/>
    <property type="match status" value="1"/>
</dbReference>
<dbReference type="RefSeq" id="WP_067908086.1">
    <property type="nucleotide sequence ID" value="NZ_BSRZ01000016.1"/>
</dbReference>
<dbReference type="PANTHER" id="PTHR47506:SF1">
    <property type="entry name" value="HTH-TYPE TRANSCRIPTIONAL REGULATOR YJDC"/>
    <property type="match status" value="1"/>
</dbReference>
<dbReference type="InterPro" id="IPR001647">
    <property type="entry name" value="HTH_TetR"/>
</dbReference>
<evidence type="ECO:0000313" key="7">
    <source>
        <dbReference type="Proteomes" id="UP001165124"/>
    </source>
</evidence>
<dbReference type="GO" id="GO:0003677">
    <property type="term" value="F:DNA binding"/>
    <property type="evidence" value="ECO:0007669"/>
    <property type="project" value="UniProtKB-UniRule"/>
</dbReference>
<dbReference type="InterPro" id="IPR036271">
    <property type="entry name" value="Tet_transcr_reg_TetR-rel_C_sf"/>
</dbReference>
<name>A0A9W6Q128_9ACTN</name>
<keyword evidence="7" id="KW-1185">Reference proteome</keyword>
<feature type="DNA-binding region" description="H-T-H motif" evidence="4">
    <location>
        <begin position="31"/>
        <end position="50"/>
    </location>
</feature>
<dbReference type="Pfam" id="PF16925">
    <property type="entry name" value="TetR_C_13"/>
    <property type="match status" value="1"/>
</dbReference>
<dbReference type="InterPro" id="IPR009057">
    <property type="entry name" value="Homeodomain-like_sf"/>
</dbReference>
<evidence type="ECO:0000256" key="1">
    <source>
        <dbReference type="ARBA" id="ARBA00023015"/>
    </source>
</evidence>
<accession>A0A9W6Q128</accession>
<sequence>MGRGRPRAFDVEERLDRAMEVFWRHGYEGAALSDLTAAMGINRPSLYAAYGNKEQLFRKALERYLNGPGGYLERALEAPTARQVAEEVLRGAIRATTAEGRPRGCLVVQGALATGEDAAPVREEVLAHRRAAHAALRERLERAQAEGDLPPHVDPGDLARYLWTTADGLSVQAAGGATREELDRVADLALAGWPS</sequence>
<keyword evidence="2 4" id="KW-0238">DNA-binding</keyword>
<dbReference type="SUPFAM" id="SSF46689">
    <property type="entry name" value="Homeodomain-like"/>
    <property type="match status" value="1"/>
</dbReference>
<dbReference type="AlphaFoldDB" id="A0A9W6Q128"/>
<dbReference type="Gene3D" id="1.10.357.10">
    <property type="entry name" value="Tetracycline Repressor, domain 2"/>
    <property type="match status" value="1"/>
</dbReference>
<evidence type="ECO:0000256" key="4">
    <source>
        <dbReference type="PROSITE-ProRule" id="PRU00335"/>
    </source>
</evidence>
<reference evidence="6" key="1">
    <citation type="submission" date="2023-02" db="EMBL/GenBank/DDBJ databases">
        <title>Actinomadura rubrobrunea NBRC 14622.</title>
        <authorList>
            <person name="Ichikawa N."/>
            <person name="Sato H."/>
            <person name="Tonouchi N."/>
        </authorList>
    </citation>
    <scope>NUCLEOTIDE SEQUENCE</scope>
    <source>
        <strain evidence="6">NBRC 14622</strain>
    </source>
</reference>
<proteinExistence type="predicted"/>
<dbReference type="Pfam" id="PF00440">
    <property type="entry name" value="TetR_N"/>
    <property type="match status" value="1"/>
</dbReference>
<protein>
    <submittedName>
        <fullName evidence="6">TetR family transcriptional regulator</fullName>
    </submittedName>
</protein>
<keyword evidence="1" id="KW-0805">Transcription regulation</keyword>
<evidence type="ECO:0000256" key="2">
    <source>
        <dbReference type="ARBA" id="ARBA00023125"/>
    </source>
</evidence>
<evidence type="ECO:0000259" key="5">
    <source>
        <dbReference type="PROSITE" id="PS50977"/>
    </source>
</evidence>
<dbReference type="EMBL" id="BSRZ01000016">
    <property type="protein sequence ID" value="GLW66628.1"/>
    <property type="molecule type" value="Genomic_DNA"/>
</dbReference>
<keyword evidence="3" id="KW-0804">Transcription</keyword>
<dbReference type="SUPFAM" id="SSF48498">
    <property type="entry name" value="Tetracyclin repressor-like, C-terminal domain"/>
    <property type="match status" value="1"/>
</dbReference>
<organism evidence="6 7">
    <name type="scientific">Actinomadura rubrobrunea</name>
    <dbReference type="NCBI Taxonomy" id="115335"/>
    <lineage>
        <taxon>Bacteria</taxon>
        <taxon>Bacillati</taxon>
        <taxon>Actinomycetota</taxon>
        <taxon>Actinomycetes</taxon>
        <taxon>Streptosporangiales</taxon>
        <taxon>Thermomonosporaceae</taxon>
        <taxon>Actinomadura</taxon>
    </lineage>
</organism>
<dbReference type="Proteomes" id="UP001165124">
    <property type="component" value="Unassembled WGS sequence"/>
</dbReference>
<comment type="caution">
    <text evidence="6">The sequence shown here is derived from an EMBL/GenBank/DDBJ whole genome shotgun (WGS) entry which is preliminary data.</text>
</comment>
<dbReference type="PANTHER" id="PTHR47506">
    <property type="entry name" value="TRANSCRIPTIONAL REGULATORY PROTEIN"/>
    <property type="match status" value="1"/>
</dbReference>
<evidence type="ECO:0000256" key="3">
    <source>
        <dbReference type="ARBA" id="ARBA00023163"/>
    </source>
</evidence>
<feature type="domain" description="HTH tetR-type" evidence="5">
    <location>
        <begin position="8"/>
        <end position="68"/>
    </location>
</feature>
<gene>
    <name evidence="6" type="ORF">Arub01_48720</name>
</gene>